<dbReference type="SUPFAM" id="SSF56300">
    <property type="entry name" value="Metallo-dependent phosphatases"/>
    <property type="match status" value="1"/>
</dbReference>
<feature type="compositionally biased region" description="Low complexity" evidence="5">
    <location>
        <begin position="518"/>
        <end position="538"/>
    </location>
</feature>
<comment type="similarity">
    <text evidence="4">Belongs to the PPP phosphatase family.</text>
</comment>
<dbReference type="PROSITE" id="PS00125">
    <property type="entry name" value="SER_THR_PHOSPHATASE"/>
    <property type="match status" value="1"/>
</dbReference>
<dbReference type="SMART" id="SM00156">
    <property type="entry name" value="PP2Ac"/>
    <property type="match status" value="1"/>
</dbReference>
<feature type="region of interest" description="Disordered" evidence="5">
    <location>
        <begin position="191"/>
        <end position="218"/>
    </location>
</feature>
<sequence>MAVLDLPPTLEQVAHLQAKLLEAVHGGAKQLKTVLPSDVLVSILRATEAQLRTEPSLVELSVEDPNAQVFVFGDTHGHFPDVAYIINELGYPSPTRIFVFNGDYVDRGSWGVELITLLCCLKCAAPKHVYLLRGNHESSTCTKYYGYSQEIRAKYEKQAKDVYSASKKLFSVMPLAALIQKNTLVMHGGLFRKPPEPKRGAKRRKSVHPSRAGAVGKLEPGTLDHLRQATKGGMDPDGCGSSLLATDVLWSDPVAALGFAENDARGVGLTFGPDITEAFLRENGLKLIIRSHEGPDARDKRSDLPQVLEGYSYDHNTPAGRLVTVFSAPDYPQFQVVEEEGENAGKRYENLAAVAVLSAPDYATPNMRTFAAVKPRPKADAYYDFEACCDSDTELPAGSEGGSEGGSAGGGSAASDADVDGDEAEGLPASQSVEMAEAKPACDMAEAKPAVVAEAAPVPADAAPPVALVVEPPSEPIPAACDAMDVEEQGQGGGDATATATPSPQGGGGGGEERGEDAAAGPAATEAAAACGNATPAAQQGDDAMGTDPDGPTESAAAAAALATPVVKQADHAMEAAAPEGRSDSAGPQVVPGEPPAAEAAVVAGSTNEAEAGQ</sequence>
<proteinExistence type="inferred from homology"/>
<keyword evidence="4" id="KW-0378">Hydrolase</keyword>
<feature type="compositionally biased region" description="Low complexity" evidence="5">
    <location>
        <begin position="586"/>
        <end position="605"/>
    </location>
</feature>
<reference evidence="7 8" key="1">
    <citation type="journal article" date="2023" name="Commun. Biol.">
        <title>Reorganization of the ancestral sex-determining regions during the evolution of trioecy in Pleodorina starrii.</title>
        <authorList>
            <person name="Takahashi K."/>
            <person name="Suzuki S."/>
            <person name="Kawai-Toyooka H."/>
            <person name="Yamamoto K."/>
            <person name="Hamaji T."/>
            <person name="Ootsuki R."/>
            <person name="Yamaguchi H."/>
            <person name="Kawachi M."/>
            <person name="Higashiyama T."/>
            <person name="Nozaki H."/>
        </authorList>
    </citation>
    <scope>NUCLEOTIDE SEQUENCE [LARGE SCALE GENOMIC DNA]</scope>
    <source>
        <strain evidence="7 8">NIES-4479</strain>
    </source>
</reference>
<keyword evidence="8" id="KW-1185">Reference proteome</keyword>
<feature type="region of interest" description="Disordered" evidence="5">
    <location>
        <begin position="487"/>
        <end position="614"/>
    </location>
</feature>
<evidence type="ECO:0000313" key="7">
    <source>
        <dbReference type="EMBL" id="GLC54986.1"/>
    </source>
</evidence>
<feature type="domain" description="Serine/threonine specific protein phosphatases" evidence="6">
    <location>
        <begin position="132"/>
        <end position="137"/>
    </location>
</feature>
<dbReference type="Gene3D" id="3.60.21.10">
    <property type="match status" value="1"/>
</dbReference>
<dbReference type="GO" id="GO:0046872">
    <property type="term" value="F:metal ion binding"/>
    <property type="evidence" value="ECO:0007669"/>
    <property type="project" value="UniProtKB-KW"/>
</dbReference>
<name>A0A9W6BMH8_9CHLO</name>
<evidence type="ECO:0000259" key="6">
    <source>
        <dbReference type="PROSITE" id="PS00125"/>
    </source>
</evidence>
<evidence type="ECO:0000313" key="8">
    <source>
        <dbReference type="Proteomes" id="UP001165080"/>
    </source>
</evidence>
<dbReference type="InterPro" id="IPR006186">
    <property type="entry name" value="Ser/Thr-sp_prot-phosphatase"/>
</dbReference>
<comment type="catalytic activity">
    <reaction evidence="4">
        <text>O-phospho-L-threonyl-[protein] + H2O = L-threonyl-[protein] + phosphate</text>
        <dbReference type="Rhea" id="RHEA:47004"/>
        <dbReference type="Rhea" id="RHEA-COMP:11060"/>
        <dbReference type="Rhea" id="RHEA-COMP:11605"/>
        <dbReference type="ChEBI" id="CHEBI:15377"/>
        <dbReference type="ChEBI" id="CHEBI:30013"/>
        <dbReference type="ChEBI" id="CHEBI:43474"/>
        <dbReference type="ChEBI" id="CHEBI:61977"/>
        <dbReference type="EC" id="3.1.3.16"/>
    </reaction>
</comment>
<dbReference type="AlphaFoldDB" id="A0A9W6BMH8"/>
<dbReference type="GO" id="GO:0004722">
    <property type="term" value="F:protein serine/threonine phosphatase activity"/>
    <property type="evidence" value="ECO:0007669"/>
    <property type="project" value="UniProtKB-EC"/>
</dbReference>
<dbReference type="Pfam" id="PF00149">
    <property type="entry name" value="Metallophos"/>
    <property type="match status" value="1"/>
</dbReference>
<dbReference type="PANTHER" id="PTHR45668">
    <property type="entry name" value="SERINE/THREONINE-PROTEIN PHOSPHATASE 5-RELATED"/>
    <property type="match status" value="1"/>
</dbReference>
<keyword evidence="3" id="KW-0464">Manganese</keyword>
<gene>
    <name evidence="7" type="primary">PLEST006800</name>
    <name evidence="7" type="ORF">PLESTB_000927800</name>
</gene>
<feature type="region of interest" description="Disordered" evidence="5">
    <location>
        <begin position="394"/>
        <end position="425"/>
    </location>
</feature>
<feature type="compositionally biased region" description="Gly residues" evidence="5">
    <location>
        <begin position="399"/>
        <end position="412"/>
    </location>
</feature>
<evidence type="ECO:0000256" key="4">
    <source>
        <dbReference type="RuleBase" id="RU004273"/>
    </source>
</evidence>
<comment type="cofactor">
    <cofactor evidence="1">
        <name>Mn(2+)</name>
        <dbReference type="ChEBI" id="CHEBI:29035"/>
    </cofactor>
</comment>
<accession>A0A9W6BMH8</accession>
<dbReference type="InterPro" id="IPR029052">
    <property type="entry name" value="Metallo-depent_PP-like"/>
</dbReference>
<dbReference type="EC" id="3.1.3.16" evidence="4"/>
<dbReference type="PRINTS" id="PR00114">
    <property type="entry name" value="STPHPHTASE"/>
</dbReference>
<dbReference type="EMBL" id="BRXU01000011">
    <property type="protein sequence ID" value="GLC54986.1"/>
    <property type="molecule type" value="Genomic_DNA"/>
</dbReference>
<dbReference type="InterPro" id="IPR004843">
    <property type="entry name" value="Calcineurin-like_PHP"/>
</dbReference>
<evidence type="ECO:0000256" key="1">
    <source>
        <dbReference type="ARBA" id="ARBA00001936"/>
    </source>
</evidence>
<keyword evidence="2" id="KW-0479">Metal-binding</keyword>
<evidence type="ECO:0000256" key="5">
    <source>
        <dbReference type="SAM" id="MobiDB-lite"/>
    </source>
</evidence>
<comment type="caution">
    <text evidence="7">The sequence shown here is derived from an EMBL/GenBank/DDBJ whole genome shotgun (WGS) entry which is preliminary data.</text>
</comment>
<evidence type="ECO:0000256" key="3">
    <source>
        <dbReference type="ARBA" id="ARBA00023211"/>
    </source>
</evidence>
<protein>
    <recommendedName>
        <fullName evidence="4">Serine/threonine-protein phosphatase</fullName>
        <ecNumber evidence="4">3.1.3.16</ecNumber>
    </recommendedName>
</protein>
<dbReference type="OrthoDB" id="445564at2759"/>
<dbReference type="PANTHER" id="PTHR45668:SF9">
    <property type="entry name" value="SERINE_THREONINE-PROTEIN PHOSPHATASE 7"/>
    <property type="match status" value="1"/>
</dbReference>
<evidence type="ECO:0000256" key="2">
    <source>
        <dbReference type="ARBA" id="ARBA00022723"/>
    </source>
</evidence>
<dbReference type="Proteomes" id="UP001165080">
    <property type="component" value="Unassembled WGS sequence"/>
</dbReference>
<organism evidence="7 8">
    <name type="scientific">Pleodorina starrii</name>
    <dbReference type="NCBI Taxonomy" id="330485"/>
    <lineage>
        <taxon>Eukaryota</taxon>
        <taxon>Viridiplantae</taxon>
        <taxon>Chlorophyta</taxon>
        <taxon>core chlorophytes</taxon>
        <taxon>Chlorophyceae</taxon>
        <taxon>CS clade</taxon>
        <taxon>Chlamydomonadales</taxon>
        <taxon>Volvocaceae</taxon>
        <taxon>Pleodorina</taxon>
    </lineage>
</organism>
<dbReference type="InterPro" id="IPR051134">
    <property type="entry name" value="PPP_phosphatase"/>
</dbReference>